<keyword evidence="1" id="KW-0732">Signal</keyword>
<evidence type="ECO:0000256" key="1">
    <source>
        <dbReference type="SAM" id="SignalP"/>
    </source>
</evidence>
<name>A0A8D2KVC0_VARKO</name>
<dbReference type="Ensembl" id="ENSVKKT00000011059.1">
    <property type="protein sequence ID" value="ENSVKKP00000010799.1"/>
    <property type="gene ID" value="ENSVKKG00000007585.1"/>
</dbReference>
<reference evidence="2" key="2">
    <citation type="submission" date="2025-09" db="UniProtKB">
        <authorList>
            <consortium name="Ensembl"/>
        </authorList>
    </citation>
    <scope>IDENTIFICATION</scope>
</reference>
<reference evidence="2" key="1">
    <citation type="submission" date="2025-08" db="UniProtKB">
        <authorList>
            <consortium name="Ensembl"/>
        </authorList>
    </citation>
    <scope>IDENTIFICATION</scope>
</reference>
<feature type="signal peptide" evidence="1">
    <location>
        <begin position="1"/>
        <end position="25"/>
    </location>
</feature>
<evidence type="ECO:0000313" key="3">
    <source>
        <dbReference type="Proteomes" id="UP000694545"/>
    </source>
</evidence>
<feature type="chain" id="PRO_5034051903" evidence="1">
    <location>
        <begin position="26"/>
        <end position="66"/>
    </location>
</feature>
<dbReference type="AlphaFoldDB" id="A0A8D2KVC0"/>
<proteinExistence type="predicted"/>
<dbReference type="Proteomes" id="UP000694545">
    <property type="component" value="Unplaced"/>
</dbReference>
<sequence length="66" mass="7304">MRLPGARRIYGELPLLFLFFKSSNAFIPELSQGGEVWKDQVSKMPSVQSSSVPGLGVQFQSVFLIS</sequence>
<evidence type="ECO:0000313" key="2">
    <source>
        <dbReference type="Ensembl" id="ENSVKKP00000010799.1"/>
    </source>
</evidence>
<accession>A0A8D2KVC0</accession>
<organism evidence="2 3">
    <name type="scientific">Varanus komodoensis</name>
    <name type="common">Komodo dragon</name>
    <dbReference type="NCBI Taxonomy" id="61221"/>
    <lineage>
        <taxon>Eukaryota</taxon>
        <taxon>Metazoa</taxon>
        <taxon>Chordata</taxon>
        <taxon>Craniata</taxon>
        <taxon>Vertebrata</taxon>
        <taxon>Euteleostomi</taxon>
        <taxon>Lepidosauria</taxon>
        <taxon>Squamata</taxon>
        <taxon>Bifurcata</taxon>
        <taxon>Unidentata</taxon>
        <taxon>Episquamata</taxon>
        <taxon>Toxicofera</taxon>
        <taxon>Anguimorpha</taxon>
        <taxon>Paleoanguimorpha</taxon>
        <taxon>Varanoidea</taxon>
        <taxon>Varanidae</taxon>
        <taxon>Varanus</taxon>
    </lineage>
</organism>
<protein>
    <submittedName>
        <fullName evidence="2">Uncharacterized protein</fullName>
    </submittedName>
</protein>
<keyword evidence="3" id="KW-1185">Reference proteome</keyword>